<keyword evidence="1" id="KW-0328">Glycosyltransferase</keyword>
<dbReference type="AlphaFoldDB" id="A0A381VKG3"/>
<organism evidence="3">
    <name type="scientific">marine metagenome</name>
    <dbReference type="NCBI Taxonomy" id="408172"/>
    <lineage>
        <taxon>unclassified sequences</taxon>
        <taxon>metagenomes</taxon>
        <taxon>ecological metagenomes</taxon>
    </lineage>
</organism>
<dbReference type="InterPro" id="IPR051199">
    <property type="entry name" value="LPS_LOS_Heptosyltrfase"/>
</dbReference>
<dbReference type="EMBL" id="UINC01009078">
    <property type="protein sequence ID" value="SVA40782.1"/>
    <property type="molecule type" value="Genomic_DNA"/>
</dbReference>
<reference evidence="3" key="1">
    <citation type="submission" date="2018-05" db="EMBL/GenBank/DDBJ databases">
        <authorList>
            <person name="Lanie J.A."/>
            <person name="Ng W.-L."/>
            <person name="Kazmierczak K.M."/>
            <person name="Andrzejewski T.M."/>
            <person name="Davidsen T.M."/>
            <person name="Wayne K.J."/>
            <person name="Tettelin H."/>
            <person name="Glass J.I."/>
            <person name="Rusch D."/>
            <person name="Podicherti R."/>
            <person name="Tsui H.-C.T."/>
            <person name="Winkler M.E."/>
        </authorList>
    </citation>
    <scope>NUCLEOTIDE SEQUENCE</scope>
</reference>
<dbReference type="Gene3D" id="3.40.50.2000">
    <property type="entry name" value="Glycogen Phosphorylase B"/>
    <property type="match status" value="2"/>
</dbReference>
<gene>
    <name evidence="3" type="ORF">METZ01_LOCUS93636</name>
</gene>
<evidence type="ECO:0000256" key="1">
    <source>
        <dbReference type="ARBA" id="ARBA00022676"/>
    </source>
</evidence>
<evidence type="ECO:0000313" key="3">
    <source>
        <dbReference type="EMBL" id="SVA40782.1"/>
    </source>
</evidence>
<dbReference type="PANTHER" id="PTHR30160">
    <property type="entry name" value="TETRAACYLDISACCHARIDE 4'-KINASE-RELATED"/>
    <property type="match status" value="1"/>
</dbReference>
<sequence length="359" mass="40843">MESNKNSLTPDSICVIRLSALGDCCHALPAMQTLRDNLPDSKLTWIIGKTEYQLMDGLEDIEFIVIDKSNLIRSLIKLNSKLKQRKFDVLLHMHASMRANIVSCFIRANRKIGFDKNRARDIQQLFCNESIAPKKNQHVTDGFFEFLEHIGITQQTPRWNLPIPKSAIEHANRQLDNTKITCVISPCSSQRYGDANRNWSLENYITIIEHMIQKYDIQVILTGGQTIIESSYGEQLTEYFQNRIVNLIGKTSVKQLVGMINAADFVLCQDSAPAHIATATNTPVIGLHAFTNPLRSGPYFCQEWVVNAYPEAVKKFLHKDVSEVRWSQKIKHPDAMNLITTKVVIEKIDQMLLMGIEKT</sequence>
<dbReference type="GO" id="GO:0005829">
    <property type="term" value="C:cytosol"/>
    <property type="evidence" value="ECO:0007669"/>
    <property type="project" value="TreeGrafter"/>
</dbReference>
<accession>A0A381VKG3</accession>
<dbReference type="Pfam" id="PF01075">
    <property type="entry name" value="Glyco_transf_9"/>
    <property type="match status" value="1"/>
</dbReference>
<dbReference type="GO" id="GO:0008713">
    <property type="term" value="F:ADP-heptose-lipopolysaccharide heptosyltransferase activity"/>
    <property type="evidence" value="ECO:0007669"/>
    <property type="project" value="TreeGrafter"/>
</dbReference>
<name>A0A381VKG3_9ZZZZ</name>
<evidence type="ECO:0008006" key="4">
    <source>
        <dbReference type="Google" id="ProtNLM"/>
    </source>
</evidence>
<dbReference type="InterPro" id="IPR002201">
    <property type="entry name" value="Glyco_trans_9"/>
</dbReference>
<proteinExistence type="predicted"/>
<dbReference type="GO" id="GO:0009244">
    <property type="term" value="P:lipopolysaccharide core region biosynthetic process"/>
    <property type="evidence" value="ECO:0007669"/>
    <property type="project" value="TreeGrafter"/>
</dbReference>
<dbReference type="SUPFAM" id="SSF53756">
    <property type="entry name" value="UDP-Glycosyltransferase/glycogen phosphorylase"/>
    <property type="match status" value="1"/>
</dbReference>
<evidence type="ECO:0000256" key="2">
    <source>
        <dbReference type="ARBA" id="ARBA00022679"/>
    </source>
</evidence>
<protein>
    <recommendedName>
        <fullName evidence="4">Glycosyl transferase family 9</fullName>
    </recommendedName>
</protein>
<keyword evidence="2" id="KW-0808">Transferase</keyword>
<dbReference type="CDD" id="cd03789">
    <property type="entry name" value="GT9_LPS_heptosyltransferase"/>
    <property type="match status" value="1"/>
</dbReference>
<dbReference type="PANTHER" id="PTHR30160:SF21">
    <property type="entry name" value="LIPOPOLYSACCHARIDE CORE HEPTOSYLTRANSFERASE OPSX"/>
    <property type="match status" value="1"/>
</dbReference>